<organism evidence="1 2">
    <name type="scientific">Candidatus Desulfosporosinus infrequens</name>
    <dbReference type="NCBI Taxonomy" id="2043169"/>
    <lineage>
        <taxon>Bacteria</taxon>
        <taxon>Bacillati</taxon>
        <taxon>Bacillota</taxon>
        <taxon>Clostridia</taxon>
        <taxon>Eubacteriales</taxon>
        <taxon>Desulfitobacteriaceae</taxon>
        <taxon>Desulfosporosinus</taxon>
    </lineage>
</organism>
<reference evidence="2" key="1">
    <citation type="submission" date="2018-02" db="EMBL/GenBank/DDBJ databases">
        <authorList>
            <person name="Hausmann B."/>
        </authorList>
    </citation>
    <scope>NUCLEOTIDE SEQUENCE [LARGE SCALE GENOMIC DNA]</scope>
    <source>
        <strain evidence="2">Peat soil MAG SbF1</strain>
    </source>
</reference>
<sequence>MSDWGMPFLISGLCCLIYGEIPPYLTQNILGIFDWLFSFICLCLTKKT</sequence>
<accession>A0A2U3LL29</accession>
<evidence type="ECO:0000313" key="1">
    <source>
        <dbReference type="EMBL" id="SPF52613.1"/>
    </source>
</evidence>
<evidence type="ECO:0000313" key="2">
    <source>
        <dbReference type="Proteomes" id="UP000238916"/>
    </source>
</evidence>
<gene>
    <name evidence="1" type="ORF">SBF1_5920002</name>
</gene>
<dbReference type="EMBL" id="OMOF01000548">
    <property type="protein sequence ID" value="SPF52613.1"/>
    <property type="molecule type" value="Genomic_DNA"/>
</dbReference>
<dbReference type="AlphaFoldDB" id="A0A2U3LL29"/>
<proteinExistence type="predicted"/>
<protein>
    <submittedName>
        <fullName evidence="1">Uncharacterized protein</fullName>
    </submittedName>
</protein>
<name>A0A2U3LL29_9FIRM</name>
<dbReference type="Proteomes" id="UP000238916">
    <property type="component" value="Unassembled WGS sequence"/>
</dbReference>